<dbReference type="EMBL" id="BAABHV010000009">
    <property type="protein sequence ID" value="GAA5050848.1"/>
    <property type="molecule type" value="Genomic_DNA"/>
</dbReference>
<reference evidence="2" key="1">
    <citation type="journal article" date="2019" name="Int. J. Syst. Evol. Microbiol.">
        <title>The Global Catalogue of Microorganisms (GCM) 10K type strain sequencing project: providing services to taxonomists for standard genome sequencing and annotation.</title>
        <authorList>
            <consortium name="The Broad Institute Genomics Platform"/>
            <consortium name="The Broad Institute Genome Sequencing Center for Infectious Disease"/>
            <person name="Wu L."/>
            <person name="Ma J."/>
        </authorList>
    </citation>
    <scope>NUCLEOTIDE SEQUENCE [LARGE SCALE GENOMIC DNA]</scope>
    <source>
        <strain evidence="2">JCM 18014</strain>
    </source>
</reference>
<dbReference type="Proteomes" id="UP001500518">
    <property type="component" value="Unassembled WGS sequence"/>
</dbReference>
<gene>
    <name evidence="1" type="ORF">GCM10023208_10160</name>
</gene>
<sequence>MEGDRIARALARIEAASARIEAAAGGCAASDPHLQARYDRLRREAESALEEVDALIESFSP</sequence>
<evidence type="ECO:0000313" key="1">
    <source>
        <dbReference type="EMBL" id="GAA5050848.1"/>
    </source>
</evidence>
<evidence type="ECO:0000313" key="2">
    <source>
        <dbReference type="Proteomes" id="UP001500518"/>
    </source>
</evidence>
<protein>
    <submittedName>
        <fullName evidence="1">Uncharacterized protein</fullName>
    </submittedName>
</protein>
<organism evidence="1 2">
    <name type="scientific">Erythrobacter westpacificensis</name>
    <dbReference type="NCBI Taxonomy" id="1055231"/>
    <lineage>
        <taxon>Bacteria</taxon>
        <taxon>Pseudomonadati</taxon>
        <taxon>Pseudomonadota</taxon>
        <taxon>Alphaproteobacteria</taxon>
        <taxon>Sphingomonadales</taxon>
        <taxon>Erythrobacteraceae</taxon>
        <taxon>Erythrobacter/Porphyrobacter group</taxon>
        <taxon>Erythrobacter</taxon>
    </lineage>
</organism>
<proteinExistence type="predicted"/>
<accession>A0ABP9K680</accession>
<keyword evidence="2" id="KW-1185">Reference proteome</keyword>
<name>A0ABP9K680_9SPHN</name>
<comment type="caution">
    <text evidence="1">The sequence shown here is derived from an EMBL/GenBank/DDBJ whole genome shotgun (WGS) entry which is preliminary data.</text>
</comment>
<dbReference type="RefSeq" id="WP_346032038.1">
    <property type="nucleotide sequence ID" value="NZ_BAABHV010000009.1"/>
</dbReference>